<dbReference type="EMBL" id="SRMO01000094">
    <property type="protein sequence ID" value="TGG90201.1"/>
    <property type="molecule type" value="Genomic_DNA"/>
</dbReference>
<dbReference type="Proteomes" id="UP000317990">
    <property type="component" value="Unassembled WGS sequence"/>
</dbReference>
<evidence type="ECO:0000313" key="2">
    <source>
        <dbReference type="Proteomes" id="UP000317990"/>
    </source>
</evidence>
<dbReference type="InterPro" id="IPR016541">
    <property type="entry name" value="UCP008505"/>
</dbReference>
<accession>A0A524RKK0</accession>
<protein>
    <submittedName>
        <fullName evidence="1">DUF4411 family protein</fullName>
    </submittedName>
</protein>
<organism evidence="1 2">
    <name type="scientific">Aphanocapsa feldmannii 277cV</name>
    <dbReference type="NCBI Taxonomy" id="2507553"/>
    <lineage>
        <taxon>Bacteria</taxon>
        <taxon>Bacillati</taxon>
        <taxon>Cyanobacteriota</taxon>
        <taxon>Cyanophyceae</taxon>
        <taxon>Oscillatoriophycideae</taxon>
        <taxon>Chroococcales</taxon>
        <taxon>Microcystaceae</taxon>
        <taxon>Aphanocapsa</taxon>
    </lineage>
</organism>
<dbReference type="AlphaFoldDB" id="A0A524RKK0"/>
<evidence type="ECO:0000313" key="1">
    <source>
        <dbReference type="EMBL" id="TGG90201.1"/>
    </source>
</evidence>
<sequence>MPVNSESRCRELHPQLSHRFGRADHGEEPILCVSDGWLVAHGRATGKTVVTNKQPRPESHNQIKLPDVCNVFSVDFEDTFAMLHGLGVQYRFSANL</sequence>
<reference evidence="1 2" key="1">
    <citation type="journal article" date="2019" name="mSystems">
        <title>Life at home and on the roam: Genomic adaptions reflect the dual lifestyle of an intracellular, facultative symbiont.</title>
        <authorList>
            <person name="Burgsdorf I."/>
        </authorList>
    </citation>
    <scope>NUCLEOTIDE SEQUENCE [LARGE SCALE GENOMIC DNA]</scope>
    <source>
        <strain evidence="1">277cV</strain>
    </source>
</reference>
<name>A0A524RKK0_9CHRO</name>
<comment type="caution">
    <text evidence="1">The sequence shown here is derived from an EMBL/GenBank/DDBJ whole genome shotgun (WGS) entry which is preliminary data.</text>
</comment>
<gene>
    <name evidence="1" type="ORF">ERJ67_11165</name>
</gene>
<proteinExistence type="predicted"/>
<dbReference type="Pfam" id="PF14367">
    <property type="entry name" value="DUF4411"/>
    <property type="match status" value="1"/>
</dbReference>